<dbReference type="PRINTS" id="PR00368">
    <property type="entry name" value="FADPNR"/>
</dbReference>
<dbReference type="PROSITE" id="PS00197">
    <property type="entry name" value="2FE2S_FER_1"/>
    <property type="match status" value="1"/>
</dbReference>
<evidence type="ECO:0000256" key="2">
    <source>
        <dbReference type="ARBA" id="ARBA00023002"/>
    </source>
</evidence>
<name>A0A7V2AVF1_UNCEI</name>
<dbReference type="InterPro" id="IPR017896">
    <property type="entry name" value="4Fe4S_Fe-S-bd"/>
</dbReference>
<dbReference type="PANTHER" id="PTHR42949">
    <property type="entry name" value="ANAEROBIC GLYCEROL-3-PHOSPHATE DEHYDROGENASE SUBUNIT B"/>
    <property type="match status" value="1"/>
</dbReference>
<evidence type="ECO:0000259" key="5">
    <source>
        <dbReference type="PROSITE" id="PS51379"/>
    </source>
</evidence>
<sequence length="611" mass="63971">MKSLEGEVITSALYANGIRVFGHHPRDGAPQGIFCVNGQCSQCMVLVDGIPVKGCMTEVREGMRVESCEGVPELPSRDGLPAFNDIETVSTEVLVIGGGPAGINAAIELGRLGIKTLLVDDKKEPGGKLTLQTHPFFGSRDDCYAGIRGIDIARIMTGELAGLDSVSVITGTTAVGAFHDGKVGMNGPGAYFLVEPKIVLVACGARERGLAFPGCDLPGVYGAGAFQTLLNRDLIMPTERLFIVGGGNVGLIAGYHAIQAGIKVVGLVEALPKCGGYKVHADKLARLGVPIYTSHTVISAEGDGKLERITTAAVDGSFRPVEGTARTFGVDTLLVAVGLSPIDELFYKLTEFGLECYTCGDSAEIAEASAAIFSGKITGRKIARALGHDIEIPDDWESKQKVLRSKPGAVADWNPAAGEGKAFPVIRCVEEIPCNPCVDSCSRCSIVISGDPVMGLPEFKGECTGCLRCVAACPALAITLVRPDAGEKEGTSIVVVPYELDSSGIEKGSEVRTVDFDGRTIGAGTVVRVNGAPGDDKRLLVSIEVPSGQAMEVAALLELEAEEGAMGGGIADHISDDTIVCRCERITAGEIRSEIRAGVLDMNILKATIRT</sequence>
<dbReference type="InterPro" id="IPR023753">
    <property type="entry name" value="FAD/NAD-binding_dom"/>
</dbReference>
<organism evidence="6">
    <name type="scientific">Eiseniibacteriota bacterium</name>
    <dbReference type="NCBI Taxonomy" id="2212470"/>
    <lineage>
        <taxon>Bacteria</taxon>
        <taxon>Candidatus Eiseniibacteriota</taxon>
    </lineage>
</organism>
<comment type="caution">
    <text evidence="6">The sequence shown here is derived from an EMBL/GenBank/DDBJ whole genome shotgun (WGS) entry which is preliminary data.</text>
</comment>
<dbReference type="SUPFAM" id="SSF54862">
    <property type="entry name" value="4Fe-4S ferredoxins"/>
    <property type="match status" value="1"/>
</dbReference>
<evidence type="ECO:0000256" key="4">
    <source>
        <dbReference type="ARBA" id="ARBA00023014"/>
    </source>
</evidence>
<dbReference type="InterPro" id="IPR042204">
    <property type="entry name" value="2Fe-2S-bd_N"/>
</dbReference>
<evidence type="ECO:0000256" key="1">
    <source>
        <dbReference type="ARBA" id="ARBA00022723"/>
    </source>
</evidence>
<dbReference type="Gene3D" id="3.30.70.20">
    <property type="match status" value="1"/>
</dbReference>
<dbReference type="PROSITE" id="PS51379">
    <property type="entry name" value="4FE4S_FER_2"/>
    <property type="match status" value="1"/>
</dbReference>
<dbReference type="PANTHER" id="PTHR42949:SF3">
    <property type="entry name" value="ANAEROBIC GLYCEROL-3-PHOSPHATE DEHYDROGENASE SUBUNIT B"/>
    <property type="match status" value="1"/>
</dbReference>
<dbReference type="InterPro" id="IPR041854">
    <property type="entry name" value="BFD-like_2Fe2S-bd_dom_sf"/>
</dbReference>
<accession>A0A7V2AVF1</accession>
<dbReference type="Gene3D" id="3.10.20.440">
    <property type="entry name" value="2Fe-2S iron-sulphur cluster binding domain, sarcosine oxidase, alpha subunit, N-terminal domain"/>
    <property type="match status" value="1"/>
</dbReference>
<dbReference type="InterPro" id="IPR036188">
    <property type="entry name" value="FAD/NAD-bd_sf"/>
</dbReference>
<dbReference type="Pfam" id="PF07992">
    <property type="entry name" value="Pyr_redox_2"/>
    <property type="match status" value="1"/>
</dbReference>
<protein>
    <submittedName>
        <fullName evidence="6">FAD-dependent oxidoreductase</fullName>
    </submittedName>
</protein>
<keyword evidence="2" id="KW-0560">Oxidoreductase</keyword>
<dbReference type="GO" id="GO:0046872">
    <property type="term" value="F:metal ion binding"/>
    <property type="evidence" value="ECO:0007669"/>
    <property type="project" value="UniProtKB-KW"/>
</dbReference>
<evidence type="ECO:0000256" key="3">
    <source>
        <dbReference type="ARBA" id="ARBA00023004"/>
    </source>
</evidence>
<dbReference type="PRINTS" id="PR00469">
    <property type="entry name" value="PNDRDTASEII"/>
</dbReference>
<dbReference type="InterPro" id="IPR051691">
    <property type="entry name" value="Metab_Enz_Cyan_OpOx_G3PDH"/>
</dbReference>
<dbReference type="Gene3D" id="3.50.50.60">
    <property type="entry name" value="FAD/NAD(P)-binding domain"/>
    <property type="match status" value="1"/>
</dbReference>
<keyword evidence="4" id="KW-0411">Iron-sulfur</keyword>
<dbReference type="InterPro" id="IPR036010">
    <property type="entry name" value="2Fe-2S_ferredoxin-like_sf"/>
</dbReference>
<keyword evidence="3" id="KW-0408">Iron</keyword>
<dbReference type="Proteomes" id="UP000886069">
    <property type="component" value="Unassembled WGS sequence"/>
</dbReference>
<dbReference type="Gene3D" id="3.40.50.720">
    <property type="entry name" value="NAD(P)-binding Rossmann-like Domain"/>
    <property type="match status" value="1"/>
</dbReference>
<proteinExistence type="predicted"/>
<dbReference type="Gene3D" id="1.10.10.1100">
    <property type="entry name" value="BFD-like [2Fe-2S]-binding domain"/>
    <property type="match status" value="1"/>
</dbReference>
<dbReference type="Pfam" id="PF13510">
    <property type="entry name" value="Fer2_4"/>
    <property type="match status" value="1"/>
</dbReference>
<dbReference type="SUPFAM" id="SSF51905">
    <property type="entry name" value="FAD/NAD(P)-binding domain"/>
    <property type="match status" value="1"/>
</dbReference>
<dbReference type="GO" id="GO:0016491">
    <property type="term" value="F:oxidoreductase activity"/>
    <property type="evidence" value="ECO:0007669"/>
    <property type="project" value="UniProtKB-KW"/>
</dbReference>
<feature type="non-terminal residue" evidence="6">
    <location>
        <position position="611"/>
    </location>
</feature>
<evidence type="ECO:0000313" key="6">
    <source>
        <dbReference type="EMBL" id="HER43977.1"/>
    </source>
</evidence>
<feature type="domain" description="4Fe-4S ferredoxin-type" evidence="5">
    <location>
        <begin position="455"/>
        <end position="483"/>
    </location>
</feature>
<keyword evidence="1" id="KW-0479">Metal-binding</keyword>
<dbReference type="PROSITE" id="PS00198">
    <property type="entry name" value="4FE4S_FER_1"/>
    <property type="match status" value="1"/>
</dbReference>
<gene>
    <name evidence="6" type="ORF">ENO08_05910</name>
</gene>
<reference evidence="6" key="1">
    <citation type="journal article" date="2020" name="mSystems">
        <title>Genome- and Community-Level Interaction Insights into Carbon Utilization and Element Cycling Functions of Hydrothermarchaeota in Hydrothermal Sediment.</title>
        <authorList>
            <person name="Zhou Z."/>
            <person name="Liu Y."/>
            <person name="Xu W."/>
            <person name="Pan J."/>
            <person name="Luo Z.H."/>
            <person name="Li M."/>
        </authorList>
    </citation>
    <scope>NUCLEOTIDE SEQUENCE [LARGE SCALE GENOMIC DNA]</scope>
    <source>
        <strain evidence="6">SpSt-1233</strain>
    </source>
</reference>
<dbReference type="GO" id="GO:0051537">
    <property type="term" value="F:2 iron, 2 sulfur cluster binding"/>
    <property type="evidence" value="ECO:0007669"/>
    <property type="project" value="InterPro"/>
</dbReference>
<dbReference type="AlphaFoldDB" id="A0A7V2AVF1"/>
<dbReference type="InterPro" id="IPR006058">
    <property type="entry name" value="2Fe2S_fd_BS"/>
</dbReference>
<dbReference type="EMBL" id="DSEC01000417">
    <property type="protein sequence ID" value="HER43977.1"/>
    <property type="molecule type" value="Genomic_DNA"/>
</dbReference>
<dbReference type="SUPFAM" id="SSF54292">
    <property type="entry name" value="2Fe-2S ferredoxin-like"/>
    <property type="match status" value="1"/>
</dbReference>
<dbReference type="InterPro" id="IPR017900">
    <property type="entry name" value="4Fe4S_Fe_S_CS"/>
</dbReference>